<name>L8J7S8_9GAMM</name>
<protein>
    <recommendedName>
        <fullName evidence="4">Di-haem cytochrome c peroxidase domain-containing protein</fullName>
    </recommendedName>
</protein>
<dbReference type="GO" id="GO:0020037">
    <property type="term" value="F:heme binding"/>
    <property type="evidence" value="ECO:0007669"/>
    <property type="project" value="InterPro"/>
</dbReference>
<proteinExistence type="predicted"/>
<dbReference type="RefSeq" id="WP_007470408.1">
    <property type="nucleotide sequence ID" value="NZ_AMZO01000038.1"/>
</dbReference>
<dbReference type="Gene3D" id="1.10.760.10">
    <property type="entry name" value="Cytochrome c-like domain"/>
    <property type="match status" value="2"/>
</dbReference>
<evidence type="ECO:0000259" key="4">
    <source>
        <dbReference type="Pfam" id="PF03150"/>
    </source>
</evidence>
<feature type="domain" description="Di-haem cytochrome c peroxidase" evidence="4">
    <location>
        <begin position="50"/>
        <end position="261"/>
    </location>
</feature>
<dbReference type="Proteomes" id="UP000011134">
    <property type="component" value="Unassembled WGS sequence"/>
</dbReference>
<dbReference type="PANTHER" id="PTHR30600">
    <property type="entry name" value="CYTOCHROME C PEROXIDASE-RELATED"/>
    <property type="match status" value="1"/>
</dbReference>
<dbReference type="PANTHER" id="PTHR30600:SF10">
    <property type="entry name" value="BLL6722 PROTEIN"/>
    <property type="match status" value="1"/>
</dbReference>
<keyword evidence="2" id="KW-0732">Signal</keyword>
<dbReference type="AlphaFoldDB" id="L8J7S8"/>
<dbReference type="InterPro" id="IPR036909">
    <property type="entry name" value="Cyt_c-like_dom_sf"/>
</dbReference>
<accession>L8J7S8</accession>
<comment type="subcellular location">
    <subcellularLocation>
        <location evidence="1">Cell envelope</location>
    </subcellularLocation>
</comment>
<dbReference type="OrthoDB" id="9805202at2"/>
<evidence type="ECO:0000313" key="5">
    <source>
        <dbReference type="EMBL" id="ELR63527.1"/>
    </source>
</evidence>
<gene>
    <name evidence="5" type="ORF">C942_03543</name>
</gene>
<dbReference type="GO" id="GO:0009055">
    <property type="term" value="F:electron transfer activity"/>
    <property type="evidence" value="ECO:0007669"/>
    <property type="project" value="InterPro"/>
</dbReference>
<comment type="caution">
    <text evidence="5">The sequence shown here is derived from an EMBL/GenBank/DDBJ whole genome shotgun (WGS) entry which is preliminary data.</text>
</comment>
<dbReference type="PATRIC" id="fig|1056511.3.peg.4467"/>
<keyword evidence="6" id="KW-1185">Reference proteome</keyword>
<reference evidence="5 6" key="1">
    <citation type="submission" date="2012-12" db="EMBL/GenBank/DDBJ databases">
        <title>Genome Assembly of Photobacterium sp. AK15.</title>
        <authorList>
            <person name="Khatri I."/>
            <person name="Vaidya B."/>
            <person name="Srinivas T.N.R."/>
            <person name="Subramanian S."/>
            <person name="Pinnaka A."/>
        </authorList>
    </citation>
    <scope>NUCLEOTIDE SEQUENCE [LARGE SCALE GENOMIC DNA]</scope>
    <source>
        <strain evidence="5 6">AK15</strain>
    </source>
</reference>
<evidence type="ECO:0000256" key="2">
    <source>
        <dbReference type="ARBA" id="ARBA00022729"/>
    </source>
</evidence>
<evidence type="ECO:0000256" key="1">
    <source>
        <dbReference type="ARBA" id="ARBA00004196"/>
    </source>
</evidence>
<dbReference type="GO" id="GO:0030313">
    <property type="term" value="C:cell envelope"/>
    <property type="evidence" value="ECO:0007669"/>
    <property type="project" value="UniProtKB-SubCell"/>
</dbReference>
<dbReference type="EMBL" id="AMZO01000038">
    <property type="protein sequence ID" value="ELR63527.1"/>
    <property type="molecule type" value="Genomic_DNA"/>
</dbReference>
<dbReference type="SUPFAM" id="SSF46626">
    <property type="entry name" value="Cytochrome c"/>
    <property type="match status" value="2"/>
</dbReference>
<organism evidence="5 6">
    <name type="scientific">Photobacterium marinum</name>
    <dbReference type="NCBI Taxonomy" id="1056511"/>
    <lineage>
        <taxon>Bacteria</taxon>
        <taxon>Pseudomonadati</taxon>
        <taxon>Pseudomonadota</taxon>
        <taxon>Gammaproteobacteria</taxon>
        <taxon>Vibrionales</taxon>
        <taxon>Vibrionaceae</taxon>
        <taxon>Photobacterium</taxon>
    </lineage>
</organism>
<dbReference type="GO" id="GO:0004130">
    <property type="term" value="F:cytochrome-c peroxidase activity"/>
    <property type="evidence" value="ECO:0007669"/>
    <property type="project" value="TreeGrafter"/>
</dbReference>
<evidence type="ECO:0000313" key="6">
    <source>
        <dbReference type="Proteomes" id="UP000011134"/>
    </source>
</evidence>
<keyword evidence="3" id="KW-0560">Oxidoreductase</keyword>
<sequence length="487" mass="53785">MTQLTLRNSQPIKVATTKRTLFTSLGLFIGITLITTNVQADESDLTYIEEFGKRLFFANISDPTRQSCSSCHLPAAGGVNGVSGVNKKQVAVTGADPHTVGNLKPPTNKYVQFLTLDGQVNGLPNLTSCGRFPTGVCGGAFWNGRAKGDSTDGLNIFINDHYKELYSKYKGPMTDQAHASPFINPVEQGVGEGTQGKIDTCKLVADTKWGAELYKYTWGLELDCKEKGIDEVFARFAVSLGAWQMSYENNPYDSKRDFALKKDADGKFPLDDFTDQENMGHDLFYGVAENRDDLQFGQGRCGFCHRGGNRDGTSKFERYTDDSYHNIGTPRNYEIPGRPEPDKGLHATTESMEELSNPFHLGSHKTPTLRNVDLRLGKGTTKAYAHNGYFKSLESIVHFYNTAIAKPSCESKGIPEATEKQALANDCWPLPEFGDTSALGFIGNLGLTPEDEAAIVAYLKTLSDTTIVQEPKPYKSKKYDEKRLTRH</sequence>
<dbReference type="InterPro" id="IPR004852">
    <property type="entry name" value="Di-haem_cyt_c_peroxidsae"/>
</dbReference>
<evidence type="ECO:0000256" key="3">
    <source>
        <dbReference type="ARBA" id="ARBA00023002"/>
    </source>
</evidence>
<dbReference type="Pfam" id="PF03150">
    <property type="entry name" value="CCP_MauG"/>
    <property type="match status" value="1"/>
</dbReference>
<dbReference type="InterPro" id="IPR051395">
    <property type="entry name" value="Cytochrome_c_Peroxidase/MauG"/>
</dbReference>